<protein>
    <submittedName>
        <fullName evidence="3">SGNH/GDSL hydrolase family protein</fullName>
    </submittedName>
</protein>
<keyword evidence="2" id="KW-0732">Signal</keyword>
<dbReference type="InterPro" id="IPR038885">
    <property type="entry name" value="PLB1"/>
</dbReference>
<keyword evidence="3" id="KW-0489">Methyltransferase</keyword>
<proteinExistence type="predicted"/>
<keyword evidence="3" id="KW-0808">Transferase</keyword>
<dbReference type="PANTHER" id="PTHR21325:SF31">
    <property type="entry name" value="GH22081P-RELATED"/>
    <property type="match status" value="1"/>
</dbReference>
<evidence type="ECO:0000256" key="2">
    <source>
        <dbReference type="SAM" id="SignalP"/>
    </source>
</evidence>
<dbReference type="Gene3D" id="3.40.50.1110">
    <property type="entry name" value="SGNH hydrolase"/>
    <property type="match status" value="1"/>
</dbReference>
<reference evidence="3 4" key="1">
    <citation type="journal article" date="2019" name="Int. J. Syst. Evol. Microbiol.">
        <title>The Global Catalogue of Microorganisms (GCM) 10K type strain sequencing project: providing services to taxonomists for standard genome sequencing and annotation.</title>
        <authorList>
            <consortium name="The Broad Institute Genomics Platform"/>
            <consortium name="The Broad Institute Genome Sequencing Center for Infectious Disease"/>
            <person name="Wu L."/>
            <person name="Ma J."/>
        </authorList>
    </citation>
    <scope>NUCLEOTIDE SEQUENCE [LARGE SCALE GENOMIC DNA]</scope>
    <source>
        <strain evidence="3 4">JCM 13581</strain>
    </source>
</reference>
<dbReference type="Pfam" id="PF00657">
    <property type="entry name" value="Lipase_GDSL"/>
    <property type="match status" value="1"/>
</dbReference>
<name>A0ABN2NV39_9ACTN</name>
<dbReference type="GO" id="GO:0016787">
    <property type="term" value="F:hydrolase activity"/>
    <property type="evidence" value="ECO:0007669"/>
    <property type="project" value="UniProtKB-KW"/>
</dbReference>
<feature type="region of interest" description="Disordered" evidence="1">
    <location>
        <begin position="24"/>
        <end position="44"/>
    </location>
</feature>
<dbReference type="GO" id="GO:0032259">
    <property type="term" value="P:methylation"/>
    <property type="evidence" value="ECO:0007669"/>
    <property type="project" value="UniProtKB-KW"/>
</dbReference>
<dbReference type="Proteomes" id="UP001501303">
    <property type="component" value="Unassembled WGS sequence"/>
</dbReference>
<evidence type="ECO:0000313" key="3">
    <source>
        <dbReference type="EMBL" id="GAA1901997.1"/>
    </source>
</evidence>
<dbReference type="RefSeq" id="WP_344259140.1">
    <property type="nucleotide sequence ID" value="NZ_BAAAMJ010000009.1"/>
</dbReference>
<dbReference type="SUPFAM" id="SSF52266">
    <property type="entry name" value="SGNH hydrolase"/>
    <property type="match status" value="1"/>
</dbReference>
<dbReference type="InterPro" id="IPR036514">
    <property type="entry name" value="SGNH_hydro_sf"/>
</dbReference>
<dbReference type="PANTHER" id="PTHR21325">
    <property type="entry name" value="PHOSPHOLIPASE B, PLB1"/>
    <property type="match status" value="1"/>
</dbReference>
<feature type="chain" id="PRO_5046334736" evidence="2">
    <location>
        <begin position="23"/>
        <end position="301"/>
    </location>
</feature>
<dbReference type="EMBL" id="BAAAMJ010000009">
    <property type="protein sequence ID" value="GAA1901997.1"/>
    <property type="molecule type" value="Genomic_DNA"/>
</dbReference>
<dbReference type="InterPro" id="IPR001087">
    <property type="entry name" value="GDSL"/>
</dbReference>
<dbReference type="GO" id="GO:0008168">
    <property type="term" value="F:methyltransferase activity"/>
    <property type="evidence" value="ECO:0007669"/>
    <property type="project" value="UniProtKB-KW"/>
</dbReference>
<comment type="caution">
    <text evidence="3">The sequence shown here is derived from an EMBL/GenBank/DDBJ whole genome shotgun (WGS) entry which is preliminary data.</text>
</comment>
<accession>A0ABN2NV39</accession>
<evidence type="ECO:0000313" key="4">
    <source>
        <dbReference type="Proteomes" id="UP001501303"/>
    </source>
</evidence>
<keyword evidence="3" id="KW-0378">Hydrolase</keyword>
<sequence>MPVTRRTIALLCAALLGLSACTGDRDPADSSEQPSSAAPEWNTRPESIAAIGDSITRAFDACSFLADCPEVSWATGSDEDVPSLAQMLLPASATAGTGEAGGTGGERQTAGRVWNEAESGAVMADLPEQARRAAAWDPELVTVLIGANDACTRDLETMTDVPEFRKDFTESLRIIREEAPEAQVYVASVPDLLRLWSEVRDEPQAQQAWRFGICPSMLSDPLGDSEEATERRLAVRERVEEFNAVLAEVCATDDLCRYDEGAVFDYPFTADELSDWDWFHPSRQGQAVLAELAHERITATP</sequence>
<keyword evidence="4" id="KW-1185">Reference proteome</keyword>
<dbReference type="PROSITE" id="PS51257">
    <property type="entry name" value="PROKAR_LIPOPROTEIN"/>
    <property type="match status" value="1"/>
</dbReference>
<feature type="signal peptide" evidence="2">
    <location>
        <begin position="1"/>
        <end position="22"/>
    </location>
</feature>
<evidence type="ECO:0000256" key="1">
    <source>
        <dbReference type="SAM" id="MobiDB-lite"/>
    </source>
</evidence>
<organism evidence="3 4">
    <name type="scientific">Streptomyces sodiiphilus</name>
    <dbReference type="NCBI Taxonomy" id="226217"/>
    <lineage>
        <taxon>Bacteria</taxon>
        <taxon>Bacillati</taxon>
        <taxon>Actinomycetota</taxon>
        <taxon>Actinomycetes</taxon>
        <taxon>Kitasatosporales</taxon>
        <taxon>Streptomycetaceae</taxon>
        <taxon>Streptomyces</taxon>
    </lineage>
</organism>
<gene>
    <name evidence="3" type="ORF">GCM10009716_09790</name>
</gene>